<keyword evidence="4" id="KW-1133">Transmembrane helix</keyword>
<dbReference type="AlphaFoldDB" id="A0A176VSV8"/>
<reference evidence="6" key="2">
    <citation type="journal article" date="2019" name="Curr. Biol.">
        <title>Chromatin organization in early land plants reveals an ancestral association between H3K27me3, transposons, and constitutive heterochromatin.</title>
        <authorList>
            <person name="Montgomery S.A."/>
            <person name="Tanizawa Y."/>
            <person name="Galik B."/>
            <person name="Wang N."/>
            <person name="Ito T."/>
            <person name="Mochizuki T."/>
            <person name="Akimcheva S."/>
            <person name="Bowman J."/>
            <person name="Cognat V."/>
            <person name="Drouard L."/>
            <person name="Ekker H."/>
            <person name="Houng S."/>
            <person name="Kohchi T."/>
            <person name="Lin S."/>
            <person name="Liu L.D."/>
            <person name="Nakamura Y."/>
            <person name="Valeeva L.R."/>
            <person name="Shakirov E.V."/>
            <person name="Shippen D.E."/>
            <person name="Wei W."/>
            <person name="Yagura M."/>
            <person name="Yamaoka S."/>
            <person name="Yamato K.T."/>
            <person name="Liu C."/>
            <person name="Berger F."/>
        </authorList>
    </citation>
    <scope>NUCLEOTIDE SEQUENCE [LARGE SCALE GENOMIC DNA]</scope>
    <source>
        <strain evidence="6">Tak-1</strain>
    </source>
</reference>
<keyword evidence="8" id="KW-1185">Reference proteome</keyword>
<evidence type="ECO:0000256" key="5">
    <source>
        <dbReference type="SAM" id="SignalP"/>
    </source>
</evidence>
<gene>
    <name evidence="7" type="ORF">AXG93_1217s1300</name>
    <name evidence="6" type="ORF">Mp_5g15740</name>
</gene>
<keyword evidence="5" id="KW-0732">Signal</keyword>
<dbReference type="PANTHER" id="PTHR13833:SF71">
    <property type="entry name" value="NHL DOMAIN-CONTAINING PROTEIN"/>
    <property type="match status" value="1"/>
</dbReference>
<dbReference type="InterPro" id="IPR011042">
    <property type="entry name" value="6-blade_b-propeller_TolB-like"/>
</dbReference>
<dbReference type="PANTHER" id="PTHR13833">
    <property type="match status" value="1"/>
</dbReference>
<evidence type="ECO:0000256" key="1">
    <source>
        <dbReference type="ARBA" id="ARBA00022737"/>
    </source>
</evidence>
<keyword evidence="1" id="KW-0677">Repeat</keyword>
<proteinExistence type="predicted"/>
<evidence type="ECO:0000313" key="7">
    <source>
        <dbReference type="EMBL" id="OAE23918.1"/>
    </source>
</evidence>
<protein>
    <submittedName>
        <fullName evidence="7">Uncharacterized protein</fullName>
    </submittedName>
</protein>
<dbReference type="EMBL" id="LVLJ01002730">
    <property type="protein sequence ID" value="OAE23918.1"/>
    <property type="molecule type" value="Genomic_DNA"/>
</dbReference>
<dbReference type="SUPFAM" id="SSF63825">
    <property type="entry name" value="YWTD domain"/>
    <property type="match status" value="1"/>
</dbReference>
<evidence type="ECO:0000313" key="8">
    <source>
        <dbReference type="Proteomes" id="UP000077202"/>
    </source>
</evidence>
<dbReference type="Proteomes" id="UP001162541">
    <property type="component" value="Chromosome 5"/>
</dbReference>
<feature type="signal peptide" evidence="5">
    <location>
        <begin position="1"/>
        <end position="22"/>
    </location>
</feature>
<evidence type="ECO:0000256" key="2">
    <source>
        <dbReference type="PROSITE-ProRule" id="PRU00504"/>
    </source>
</evidence>
<keyword evidence="4" id="KW-0472">Membrane</keyword>
<sequence length="387" mass="42417">MKGHCCVLVVVLFLASLNLSWCRRVQLLDSAAQEIGSLKHSDVDYDEGYAVRTVLDNLKVNVSIYSIFAVPGTNFVYALDKEASQVLKLILPIEQDTVIGQYAGSKDGEAGHRDGWGKYSMFNHPGDLAVDDDGNVYVADVMNYVIRKIDQKGMVYTIAGESNVSGYADGVGKSARFSSNFGLTYIPSMCSLLVSDRGNKRLRLIQLKAPEACERKNNSSGFSVGLEGLFFIIGSTMVISALGVLTFKNVKLRERLVGLQLGNRLMWRRGNGLYTPLQNNGLPQLMANGMQPGMQTSSLPANLGERLPDLIDFSVSTPAANRPHHHAFILDNENSCIESNDPSTSSPSNLGSLAYTQSAPATLEYNQDEFEDDQRLVRNTESRGSRE</sequence>
<dbReference type="InterPro" id="IPR001258">
    <property type="entry name" value="NHL_repeat"/>
</dbReference>
<name>A0A176VSV8_MARPO</name>
<dbReference type="Pfam" id="PF01436">
    <property type="entry name" value="NHL"/>
    <property type="match status" value="1"/>
</dbReference>
<reference evidence="9" key="3">
    <citation type="journal article" date="2020" name="Curr. Biol.">
        <title>Chromatin organization in early land plants reveals an ancestral association between H3K27me3, transposons, and constitutive heterochromatin.</title>
        <authorList>
            <person name="Montgomery S.A."/>
            <person name="Tanizawa Y."/>
            <person name="Galik B."/>
            <person name="Wang N."/>
            <person name="Ito T."/>
            <person name="Mochizuki T."/>
            <person name="Akimcheva S."/>
            <person name="Bowman J.L."/>
            <person name="Cognat V."/>
            <person name="Marechal-Drouard L."/>
            <person name="Ekker H."/>
            <person name="Hong S.F."/>
            <person name="Kohchi T."/>
            <person name="Lin S.S."/>
            <person name="Liu L.D."/>
            <person name="Nakamura Y."/>
            <person name="Valeeva L.R."/>
            <person name="Shakirov E.V."/>
            <person name="Shippen D.E."/>
            <person name="Wei W.L."/>
            <person name="Yagura M."/>
            <person name="Yamaoka S."/>
            <person name="Yamato K.T."/>
            <person name="Liu C."/>
            <person name="Berger F."/>
        </authorList>
    </citation>
    <scope>NUCLEOTIDE SEQUENCE [LARGE SCALE GENOMIC DNA]</scope>
    <source>
        <strain evidence="9">Tak-1</strain>
    </source>
</reference>
<dbReference type="Gene3D" id="2.120.10.30">
    <property type="entry name" value="TolB, C-terminal domain"/>
    <property type="match status" value="1"/>
</dbReference>
<reference evidence="7 8" key="1">
    <citation type="submission" date="2016-03" db="EMBL/GenBank/DDBJ databases">
        <title>Mechanisms controlling the formation of the plant cell surface in tip-growing cells are functionally conserved among land plants.</title>
        <authorList>
            <person name="Honkanen S."/>
            <person name="Jones V.A."/>
            <person name="Morieri G."/>
            <person name="Champion C."/>
            <person name="Hetherington A.J."/>
            <person name="Kelly S."/>
            <person name="Saint-Marcoux D."/>
            <person name="Proust H."/>
            <person name="Prescott H."/>
            <person name="Dolan L."/>
        </authorList>
    </citation>
    <scope>NUCLEOTIDE SEQUENCE [LARGE SCALE GENOMIC DNA]</scope>
    <source>
        <strain evidence="8">cv. Tak-1 and cv. Tak-2</strain>
        <tissue evidence="7">Whole gametophyte</tissue>
    </source>
</reference>
<dbReference type="Proteomes" id="UP000077202">
    <property type="component" value="Unassembled WGS sequence"/>
</dbReference>
<evidence type="ECO:0000313" key="9">
    <source>
        <dbReference type="Proteomes" id="UP001162541"/>
    </source>
</evidence>
<accession>A0A176VSV8</accession>
<evidence type="ECO:0000256" key="3">
    <source>
        <dbReference type="SAM" id="MobiDB-lite"/>
    </source>
</evidence>
<feature type="compositionally biased region" description="Polar residues" evidence="3">
    <location>
        <begin position="338"/>
        <end position="360"/>
    </location>
</feature>
<evidence type="ECO:0000256" key="4">
    <source>
        <dbReference type="SAM" id="Phobius"/>
    </source>
</evidence>
<feature type="compositionally biased region" description="Basic and acidic residues" evidence="3">
    <location>
        <begin position="373"/>
        <end position="387"/>
    </location>
</feature>
<dbReference type="EMBL" id="AP019870">
    <property type="protein sequence ID" value="BBN11901.1"/>
    <property type="molecule type" value="Genomic_DNA"/>
</dbReference>
<dbReference type="PROSITE" id="PS51125">
    <property type="entry name" value="NHL"/>
    <property type="match status" value="1"/>
</dbReference>
<keyword evidence="4" id="KW-0812">Transmembrane</keyword>
<organism evidence="7 8">
    <name type="scientific">Marchantia polymorpha subsp. ruderalis</name>
    <dbReference type="NCBI Taxonomy" id="1480154"/>
    <lineage>
        <taxon>Eukaryota</taxon>
        <taxon>Viridiplantae</taxon>
        <taxon>Streptophyta</taxon>
        <taxon>Embryophyta</taxon>
        <taxon>Marchantiophyta</taxon>
        <taxon>Marchantiopsida</taxon>
        <taxon>Marchantiidae</taxon>
        <taxon>Marchantiales</taxon>
        <taxon>Marchantiaceae</taxon>
        <taxon>Marchantia</taxon>
    </lineage>
</organism>
<feature type="region of interest" description="Disordered" evidence="3">
    <location>
        <begin position="338"/>
        <end position="387"/>
    </location>
</feature>
<feature type="transmembrane region" description="Helical" evidence="4">
    <location>
        <begin position="228"/>
        <end position="247"/>
    </location>
</feature>
<feature type="repeat" description="NHL" evidence="2">
    <location>
        <begin position="122"/>
        <end position="152"/>
    </location>
</feature>
<feature type="chain" id="PRO_5042333741" evidence="5">
    <location>
        <begin position="23"/>
        <end position="387"/>
    </location>
</feature>
<evidence type="ECO:0000313" key="6">
    <source>
        <dbReference type="EMBL" id="BBN11901.1"/>
    </source>
</evidence>